<dbReference type="EMBL" id="NMRN01000015">
    <property type="protein sequence ID" value="PAS93577.1"/>
    <property type="molecule type" value="Genomic_DNA"/>
</dbReference>
<keyword evidence="3" id="KW-0489">Methyltransferase</keyword>
<organism evidence="3 4">
    <name type="scientific">Candidatus Dactylopiibacterium carminicum</name>
    <dbReference type="NCBI Taxonomy" id="857335"/>
    <lineage>
        <taxon>Bacteria</taxon>
        <taxon>Pseudomonadati</taxon>
        <taxon>Pseudomonadota</taxon>
        <taxon>Betaproteobacteria</taxon>
        <taxon>Rhodocyclales</taxon>
        <taxon>Rhodocyclaceae</taxon>
        <taxon>Candidatus Dactylopiibacterium</taxon>
    </lineage>
</organism>
<sequence length="243" mass="27777">MHEAHSPFCLPWVDSPRGRYLLGWEQQQVDLLVADMFGFNALQVGLCDVDYLRANRMRYRLRAGFGDQCRGVAVLAAVEELPFATQSLDLVVLPHVLEFSSHPHQVLREVERILLPEGQVVITGFNPFSLWGVRRALAGNLGEAPWSGQYLSTVRLRDWFSLLGFELRSSRVGCYAPPVRTEHWLRRWAFMEAVGTWAWPFAGGAYVMHAVKRVQGMRLITPAWRNGKRRKAMVPVAHKVRRN</sequence>
<dbReference type="Proteomes" id="UP000216107">
    <property type="component" value="Unassembled WGS sequence"/>
</dbReference>
<evidence type="ECO:0000313" key="5">
    <source>
        <dbReference type="Proteomes" id="UP000623509"/>
    </source>
</evidence>
<reference evidence="2 5" key="1">
    <citation type="submission" date="2016-08" db="EMBL/GenBank/DDBJ databases">
        <title>Candidatus Dactylopiibacterium carminicum genome sequence.</title>
        <authorList>
            <person name="Ramirez-Puebla S.T."/>
            <person name="Ormeno-Orrillo E."/>
            <person name="Vera-Ponce De Leon A."/>
            <person name="Luis L."/>
            <person name="Sanchez-Flores A."/>
            <person name="Monica R."/>
            <person name="Martinez-Romero E."/>
        </authorList>
    </citation>
    <scope>NUCLEOTIDE SEQUENCE [LARGE SCALE GENOMIC DNA]</scope>
    <source>
        <strain evidence="2">END1</strain>
    </source>
</reference>
<comment type="caution">
    <text evidence="3">The sequence shown here is derived from an EMBL/GenBank/DDBJ whole genome shotgun (WGS) entry which is preliminary data.</text>
</comment>
<protein>
    <submittedName>
        <fullName evidence="2 3">SAM-dependent methyltransferase</fullName>
    </submittedName>
</protein>
<evidence type="ECO:0000313" key="4">
    <source>
        <dbReference type="Proteomes" id="UP000216107"/>
    </source>
</evidence>
<dbReference type="InterPro" id="IPR029063">
    <property type="entry name" value="SAM-dependent_MTases_sf"/>
</dbReference>
<name>A0A272EU10_9RHOO</name>
<dbReference type="OrthoDB" id="6191410at2"/>
<dbReference type="GO" id="GO:0008757">
    <property type="term" value="F:S-adenosylmethionine-dependent methyltransferase activity"/>
    <property type="evidence" value="ECO:0007669"/>
    <property type="project" value="InterPro"/>
</dbReference>
<dbReference type="GO" id="GO:0032259">
    <property type="term" value="P:methylation"/>
    <property type="evidence" value="ECO:0007669"/>
    <property type="project" value="UniProtKB-KW"/>
</dbReference>
<proteinExistence type="predicted"/>
<keyword evidence="3" id="KW-0808">Transferase</keyword>
<dbReference type="Proteomes" id="UP000623509">
    <property type="component" value="Unassembled WGS sequence"/>
</dbReference>
<dbReference type="EMBL" id="MDUX01000016">
    <property type="protein sequence ID" value="KAF7599645.1"/>
    <property type="molecule type" value="Genomic_DNA"/>
</dbReference>
<dbReference type="InterPro" id="IPR013216">
    <property type="entry name" value="Methyltransf_11"/>
</dbReference>
<dbReference type="RefSeq" id="WP_095524122.1">
    <property type="nucleotide sequence ID" value="NZ_MDUX01000016.1"/>
</dbReference>
<dbReference type="Gene3D" id="3.40.50.150">
    <property type="entry name" value="Vaccinia Virus protein VP39"/>
    <property type="match status" value="1"/>
</dbReference>
<accession>A0A272EU10</accession>
<dbReference type="Pfam" id="PF08241">
    <property type="entry name" value="Methyltransf_11"/>
    <property type="match status" value="1"/>
</dbReference>
<reference evidence="3 4" key="2">
    <citation type="submission" date="2017-07" db="EMBL/GenBank/DDBJ databases">
        <title>Candidatus Dactylopiibacterium carminicum, a nitrogen-fixing symbiont of the cochineal insect Dactylopius coccus and Dactylopius opuntiae (Hemiptera: Coccoidea: Dactylopiidae).</title>
        <authorList>
            <person name="Vera A."/>
        </authorList>
    </citation>
    <scope>NUCLEOTIDE SEQUENCE [LARGE SCALE GENOMIC DNA]</scope>
    <source>
        <strain evidence="3 4">NFDCM</strain>
    </source>
</reference>
<dbReference type="AlphaFoldDB" id="A0A272EU10"/>
<feature type="domain" description="Methyltransferase type 11" evidence="1">
    <location>
        <begin position="73"/>
        <end position="122"/>
    </location>
</feature>
<evidence type="ECO:0000259" key="1">
    <source>
        <dbReference type="Pfam" id="PF08241"/>
    </source>
</evidence>
<dbReference type="SUPFAM" id="SSF53335">
    <property type="entry name" value="S-adenosyl-L-methionine-dependent methyltransferases"/>
    <property type="match status" value="1"/>
</dbReference>
<keyword evidence="5" id="KW-1185">Reference proteome</keyword>
<gene>
    <name evidence="2" type="ORF">BGI27_06620</name>
    <name evidence="3" type="ORF">CGU29_07205</name>
</gene>
<evidence type="ECO:0000313" key="2">
    <source>
        <dbReference type="EMBL" id="KAF7599645.1"/>
    </source>
</evidence>
<evidence type="ECO:0000313" key="3">
    <source>
        <dbReference type="EMBL" id="PAS93577.1"/>
    </source>
</evidence>